<evidence type="ECO:0000313" key="1">
    <source>
        <dbReference type="EMBL" id="AKQ08259.1"/>
    </source>
</evidence>
<gene>
    <name evidence="1" type="ORF">PBC4_067</name>
</gene>
<name>A0A1D6X8A9_9CAUD</name>
<dbReference type="EMBL" id="KT070866">
    <property type="protein sequence ID" value="AKQ08259.1"/>
    <property type="molecule type" value="Genomic_DNA"/>
</dbReference>
<reference evidence="1 2" key="1">
    <citation type="journal article" date="2016" name="FEMS Microbiol. Lett.">
        <title>Characterization of LysPBC4, a novel Bacillus cereus-specific endolysin of bacteriophage PBC4.</title>
        <authorList>
            <person name="Na H."/>
            <person name="Kong M."/>
            <person name="Ryu S."/>
        </authorList>
    </citation>
    <scope>NUCLEOTIDE SEQUENCE [LARGE SCALE GENOMIC DNA]</scope>
</reference>
<protein>
    <recommendedName>
        <fullName evidence="3">Lipoprotein</fullName>
    </recommendedName>
</protein>
<evidence type="ECO:0008006" key="3">
    <source>
        <dbReference type="Google" id="ProtNLM"/>
    </source>
</evidence>
<organism evidence="1 2">
    <name type="scientific">Bacillus phage PBC4</name>
    <dbReference type="NCBI Taxonomy" id="1675028"/>
    <lineage>
        <taxon>Viruses</taxon>
        <taxon>Duplodnaviria</taxon>
        <taxon>Heunggongvirae</taxon>
        <taxon>Uroviricota</taxon>
        <taxon>Caudoviricetes</taxon>
        <taxon>Sejongvirinae</taxon>
        <taxon>Yihwangvirus</taxon>
        <taxon>Yihwangvirus PBC4</taxon>
    </lineage>
</organism>
<keyword evidence="2" id="KW-1185">Reference proteome</keyword>
<proteinExistence type="predicted"/>
<evidence type="ECO:0000313" key="2">
    <source>
        <dbReference type="Proteomes" id="UP000224963"/>
    </source>
</evidence>
<dbReference type="Proteomes" id="UP000224963">
    <property type="component" value="Segment"/>
</dbReference>
<accession>A0A1D6X8A9</accession>
<sequence>MKKLFVIAGLSVALLTGCGDIASSESNVEIAIMTAASTGTVYGEVYTDKEIKDYHLSDSNSRVKIYLKNGDEIISTNFVLKKKGGK</sequence>
<dbReference type="PROSITE" id="PS51257">
    <property type="entry name" value="PROKAR_LIPOPROTEIN"/>
    <property type="match status" value="1"/>
</dbReference>